<proteinExistence type="predicted"/>
<organism evidence="1 2">
    <name type="scientific">Aequorivita soesokkakensis</name>
    <dbReference type="NCBI Taxonomy" id="1385699"/>
    <lineage>
        <taxon>Bacteria</taxon>
        <taxon>Pseudomonadati</taxon>
        <taxon>Bacteroidota</taxon>
        <taxon>Flavobacteriia</taxon>
        <taxon>Flavobacteriales</taxon>
        <taxon>Flavobacteriaceae</taxon>
        <taxon>Aequorivita</taxon>
    </lineage>
</organism>
<sequence>MENKLQSDLIQNFTNAKEQRDNDLNFAIISLAMQNFTVYLIKEGNEEIKEIKKALSYYKDSSISLKKNGVEYQKILFDKIYVNFYQIFEEFCYKNMLCLFLRLPKFLMKDEINVSYKDIFMQTDIEIIKQNIVEKRVKSIIQSSNIYGIIKKFKTVFGIDFKIDKESQDRLFIISQNRNLLIHTKGIVNNIYISELEKFGLRTDLKIGEHILKGYNNFSDFHDIEYFIETTIESITATMLVDINRLINYHENLK</sequence>
<protein>
    <recommendedName>
        <fullName evidence="3">MAE-28990/MAE-18760-like HEPN domain-containing protein</fullName>
    </recommendedName>
</protein>
<comment type="caution">
    <text evidence="1">The sequence shown here is derived from an EMBL/GenBank/DDBJ whole genome shotgun (WGS) entry which is preliminary data.</text>
</comment>
<dbReference type="RefSeq" id="WP_068760949.1">
    <property type="nucleotide sequence ID" value="NZ_LXIE01000002.1"/>
</dbReference>
<dbReference type="OrthoDB" id="7061055at2"/>
<keyword evidence="2" id="KW-1185">Reference proteome</keyword>
<evidence type="ECO:0000313" key="2">
    <source>
        <dbReference type="Proteomes" id="UP000077552"/>
    </source>
</evidence>
<name>A0A1A9LHE2_9FLAO</name>
<dbReference type="STRING" id="1385699.A7A78_08630"/>
<dbReference type="AlphaFoldDB" id="A0A1A9LHE2"/>
<evidence type="ECO:0008006" key="3">
    <source>
        <dbReference type="Google" id="ProtNLM"/>
    </source>
</evidence>
<evidence type="ECO:0000313" key="1">
    <source>
        <dbReference type="EMBL" id="OAD92294.1"/>
    </source>
</evidence>
<accession>A0A1A9LHE2</accession>
<dbReference type="Proteomes" id="UP000077552">
    <property type="component" value="Unassembled WGS sequence"/>
</dbReference>
<gene>
    <name evidence="1" type="ORF">A7A78_08630</name>
</gene>
<dbReference type="EMBL" id="LXIE01000002">
    <property type="protein sequence ID" value="OAD92294.1"/>
    <property type="molecule type" value="Genomic_DNA"/>
</dbReference>
<reference evidence="1 2" key="1">
    <citation type="submission" date="2016-05" db="EMBL/GenBank/DDBJ databases">
        <title>Genome sequencing of Vitellibacter soesokkakensis RSSK-12.</title>
        <authorList>
            <person name="Thevarajoo S."/>
            <person name="Selvaratnam C."/>
            <person name="Goh K.M."/>
            <person name="Chan K.-G."/>
            <person name="Chong C.S."/>
        </authorList>
    </citation>
    <scope>NUCLEOTIDE SEQUENCE [LARGE SCALE GENOMIC DNA]</scope>
    <source>
        <strain evidence="1 2">RSSK-12</strain>
    </source>
</reference>